<protein>
    <submittedName>
        <fullName evidence="1">Uncharacterized protein</fullName>
    </submittedName>
</protein>
<dbReference type="InParanoid" id="A0A0V1BT78"/>
<name>A0A0V1BT78_TRISP</name>
<evidence type="ECO:0000313" key="1">
    <source>
        <dbReference type="EMBL" id="KRY40436.1"/>
    </source>
</evidence>
<sequence>MRWSSSTPAPESGFASRELATTAALMPGCPAGADACSILTYPFIVPFSLFKGSPPDALCQRDSGITETTALVSNNKETLVPFSLPFTHGVLPACSPAMTKTLRFSSPPLCVSIGFQWFWRLLLGQSRQRWLKPPRLFFRRVVQPPAPAFPASGKACSPRTSHAHASIDWDASVSSGFGLPVYDCRLCLIAIYASFEVILWQNAPQGRVLTSRLCVQPLLPLGRIARYHRVDSSGPYVPSNRFFNSSKEFSHACPLGRAHGGLSRSAGEKSGAGYRRPIVLFPGQALNVTSRSLRRAHSLPHQDY</sequence>
<dbReference type="EMBL" id="JYDH01000012">
    <property type="protein sequence ID" value="KRY40436.1"/>
    <property type="molecule type" value="Genomic_DNA"/>
</dbReference>
<dbReference type="AlphaFoldDB" id="A0A0V1BT78"/>
<reference evidence="1 2" key="1">
    <citation type="submission" date="2015-01" db="EMBL/GenBank/DDBJ databases">
        <title>Evolution of Trichinella species and genotypes.</title>
        <authorList>
            <person name="Korhonen P.K."/>
            <person name="Edoardo P."/>
            <person name="Giuseppe L.R."/>
            <person name="Gasser R.B."/>
        </authorList>
    </citation>
    <scope>NUCLEOTIDE SEQUENCE [LARGE SCALE GENOMIC DNA]</scope>
    <source>
        <strain evidence="1">ISS3</strain>
    </source>
</reference>
<keyword evidence="2" id="KW-1185">Reference proteome</keyword>
<comment type="caution">
    <text evidence="1">The sequence shown here is derived from an EMBL/GenBank/DDBJ whole genome shotgun (WGS) entry which is preliminary data.</text>
</comment>
<organism evidence="1 2">
    <name type="scientific">Trichinella spiralis</name>
    <name type="common">Trichina worm</name>
    <dbReference type="NCBI Taxonomy" id="6334"/>
    <lineage>
        <taxon>Eukaryota</taxon>
        <taxon>Metazoa</taxon>
        <taxon>Ecdysozoa</taxon>
        <taxon>Nematoda</taxon>
        <taxon>Enoplea</taxon>
        <taxon>Dorylaimia</taxon>
        <taxon>Trichinellida</taxon>
        <taxon>Trichinellidae</taxon>
        <taxon>Trichinella</taxon>
    </lineage>
</organism>
<evidence type="ECO:0000313" key="2">
    <source>
        <dbReference type="Proteomes" id="UP000054776"/>
    </source>
</evidence>
<accession>A0A0V1BT78</accession>
<proteinExistence type="predicted"/>
<dbReference type="Proteomes" id="UP000054776">
    <property type="component" value="Unassembled WGS sequence"/>
</dbReference>
<gene>
    <name evidence="1" type="ORF">T01_9494</name>
</gene>